<name>A0A1G1VK91_9BACT</name>
<accession>A0A1G1VK91</accession>
<dbReference type="STRING" id="1797589.A2784_00420"/>
<dbReference type="Pfam" id="PF17770">
    <property type="entry name" value="RNase_J_C"/>
    <property type="match status" value="1"/>
</dbReference>
<comment type="caution">
    <text evidence="2">The sequence shown here is derived from an EMBL/GenBank/DDBJ whole genome shotgun (WGS) entry which is preliminary data.</text>
</comment>
<evidence type="ECO:0000259" key="1">
    <source>
        <dbReference type="Pfam" id="PF17770"/>
    </source>
</evidence>
<dbReference type="AlphaFoldDB" id="A0A1G1VK91"/>
<reference evidence="2 3" key="1">
    <citation type="journal article" date="2016" name="Nat. Commun.">
        <title>Thousands of microbial genomes shed light on interconnected biogeochemical processes in an aquifer system.</title>
        <authorList>
            <person name="Anantharaman K."/>
            <person name="Brown C.T."/>
            <person name="Hug L.A."/>
            <person name="Sharon I."/>
            <person name="Castelle C.J."/>
            <person name="Probst A.J."/>
            <person name="Thomas B.C."/>
            <person name="Singh A."/>
            <person name="Wilkins M.J."/>
            <person name="Karaoz U."/>
            <person name="Brodie E.L."/>
            <person name="Williams K.H."/>
            <person name="Hubbard S.S."/>
            <person name="Banfield J.F."/>
        </authorList>
    </citation>
    <scope>NUCLEOTIDE SEQUENCE [LARGE SCALE GENOMIC DNA]</scope>
</reference>
<dbReference type="Proteomes" id="UP000177324">
    <property type="component" value="Unassembled WGS sequence"/>
</dbReference>
<dbReference type="EMBL" id="MHCH01000059">
    <property type="protein sequence ID" value="OGY15831.1"/>
    <property type="molecule type" value="Genomic_DNA"/>
</dbReference>
<protein>
    <recommendedName>
        <fullName evidence="1">Ribonuclease J C-terminal domain-containing protein</fullName>
    </recommendedName>
</protein>
<sequence>MKEAGELVEQIKEKVKLSLPSKRVITDWQGGRKNIEERLGEFLYQETGRSPLILTVVMEV</sequence>
<dbReference type="InterPro" id="IPR041636">
    <property type="entry name" value="RNase_J_C"/>
</dbReference>
<evidence type="ECO:0000313" key="3">
    <source>
        <dbReference type="Proteomes" id="UP000177324"/>
    </source>
</evidence>
<gene>
    <name evidence="2" type="ORF">A2784_00420</name>
</gene>
<organism evidence="2 3">
    <name type="scientific">Candidatus Chisholmbacteria bacterium RIFCSPHIGHO2_01_FULL_48_12</name>
    <dbReference type="NCBI Taxonomy" id="1797589"/>
    <lineage>
        <taxon>Bacteria</taxon>
        <taxon>Candidatus Chisholmiibacteriota</taxon>
    </lineage>
</organism>
<evidence type="ECO:0000313" key="2">
    <source>
        <dbReference type="EMBL" id="OGY15831.1"/>
    </source>
</evidence>
<proteinExistence type="predicted"/>
<dbReference type="Gene3D" id="3.10.20.580">
    <property type="match status" value="1"/>
</dbReference>
<feature type="domain" description="Ribonuclease J C-terminal" evidence="1">
    <location>
        <begin position="1"/>
        <end position="60"/>
    </location>
</feature>